<dbReference type="AlphaFoldDB" id="I2C439"/>
<feature type="domain" description="Cobalamin-independent methionine synthase MetE C-terminal/archaeal" evidence="15">
    <location>
        <begin position="460"/>
        <end position="782"/>
    </location>
</feature>
<organism evidence="17 18">
    <name type="scientific">Bacillus amyloliquefaciens (strain Y2)</name>
    <name type="common">Bacillus amyloliquefaciens subsp. plantarum (strain B9601-Y2)</name>
    <dbReference type="NCBI Taxonomy" id="1155777"/>
    <lineage>
        <taxon>Bacteria</taxon>
        <taxon>Bacillati</taxon>
        <taxon>Bacillota</taxon>
        <taxon>Bacilli</taxon>
        <taxon>Bacillales</taxon>
        <taxon>Bacillaceae</taxon>
        <taxon>Bacillus</taxon>
        <taxon>Bacillus amyloliquefaciens group</taxon>
    </lineage>
</organism>
<feature type="binding site" evidence="11 12">
    <location>
        <position position="518"/>
    </location>
    <ligand>
        <name>L-methionine</name>
        <dbReference type="ChEBI" id="CHEBI:57844"/>
    </ligand>
</feature>
<gene>
    <name evidence="11 17" type="primary">metE</name>
    <name evidence="17" type="ORF">MUS_1400</name>
</gene>
<feature type="binding site" evidence="13">
    <location>
        <position position="690"/>
    </location>
    <ligand>
        <name>Zn(2+)</name>
        <dbReference type="ChEBI" id="CHEBI:29105"/>
        <label>1</label>
        <note>catalytic</note>
    </ligand>
</feature>
<accession>I2C439</accession>
<feature type="binding site" evidence="13">
    <location>
        <position position="675"/>
    </location>
    <ligand>
        <name>Zn(2+)</name>
        <dbReference type="ChEBI" id="CHEBI:29105"/>
        <label>1</label>
        <note>catalytic</note>
    </ligand>
</feature>
<feature type="binding site" evidence="12">
    <location>
        <position position="51"/>
    </location>
    <ligand>
        <name>5-methyltetrahydropteroyltri-L-glutamate</name>
        <dbReference type="ChEBI" id="CHEBI:58207"/>
    </ligand>
</feature>
<feature type="binding site" evidence="11">
    <location>
        <position position="760"/>
    </location>
    <ligand>
        <name>Zn(2+)</name>
        <dbReference type="ChEBI" id="CHEBI:29105"/>
        <note>catalytic</note>
    </ligand>
</feature>
<dbReference type="NCBIfam" id="NF003556">
    <property type="entry name" value="PRK05222.1"/>
    <property type="match status" value="1"/>
</dbReference>
<dbReference type="KEGG" id="bya:BANAU_1240"/>
<keyword evidence="8 11" id="KW-0677">Repeat</keyword>
<keyword evidence="6 11" id="KW-0808">Transferase</keyword>
<evidence type="ECO:0000256" key="7">
    <source>
        <dbReference type="ARBA" id="ARBA00022723"/>
    </source>
</evidence>
<keyword evidence="9 11" id="KW-0862">Zinc</keyword>
<keyword evidence="5 11" id="KW-0028">Amino-acid biosynthesis</keyword>
<feature type="binding site" evidence="12">
    <location>
        <position position="147"/>
    </location>
    <ligand>
        <name>5-methyltetrahydropteroyltri-L-glutamate</name>
        <dbReference type="ChEBI" id="CHEBI:58207"/>
    </ligand>
</feature>
<evidence type="ECO:0000256" key="6">
    <source>
        <dbReference type="ARBA" id="ARBA00022679"/>
    </source>
</evidence>
<dbReference type="GO" id="GO:0008270">
    <property type="term" value="F:zinc ion binding"/>
    <property type="evidence" value="ECO:0007669"/>
    <property type="project" value="InterPro"/>
</dbReference>
<evidence type="ECO:0000256" key="5">
    <source>
        <dbReference type="ARBA" id="ARBA00022605"/>
    </source>
</evidence>
<dbReference type="NCBIfam" id="TIGR01371">
    <property type="entry name" value="met_syn_B12ind"/>
    <property type="match status" value="1"/>
</dbReference>
<comment type="function">
    <text evidence="1 11">Catalyzes the transfer of a methyl group from 5-methyltetrahydrofolate to homocysteine resulting in methionine formation.</text>
</comment>
<feature type="binding site" evidence="11 12">
    <location>
        <position position="595"/>
    </location>
    <ligand>
        <name>5-methyltetrahydropteroyltri-L-glutamate</name>
        <dbReference type="ChEBI" id="CHEBI:58207"/>
    </ligand>
</feature>
<protein>
    <recommendedName>
        <fullName evidence="11">5-methyltetrahydropteroyltriglutamate--homocysteine methyltransferase</fullName>
        <ecNumber evidence="11">2.1.1.14</ecNumber>
    </recommendedName>
    <alternativeName>
        <fullName evidence="11">Cobalamin-independent methionine synthase</fullName>
    </alternativeName>
    <alternativeName>
        <fullName evidence="11">Methionine synthase, vitamin-B12 independent isozyme</fullName>
    </alternativeName>
</protein>
<dbReference type="SUPFAM" id="SSF51726">
    <property type="entry name" value="UROD/MetE-like"/>
    <property type="match status" value="2"/>
</dbReference>
<dbReference type="PATRIC" id="fig|1126211.3.peg.1325"/>
<dbReference type="HAMAP" id="MF_00172">
    <property type="entry name" value="Meth_synth"/>
    <property type="match status" value="1"/>
</dbReference>
<feature type="binding site" evidence="11">
    <location>
        <position position="639"/>
    </location>
    <ligand>
        <name>5-methyltetrahydropteroyltri-L-glutamate</name>
        <dbReference type="ChEBI" id="CHEBI:58207"/>
    </ligand>
</feature>
<dbReference type="GO" id="GO:0032259">
    <property type="term" value="P:methylation"/>
    <property type="evidence" value="ECO:0007669"/>
    <property type="project" value="UniProtKB-KW"/>
</dbReference>
<dbReference type="CDD" id="cd03311">
    <property type="entry name" value="CIMS_C_terminal_like"/>
    <property type="match status" value="1"/>
</dbReference>
<feature type="binding site" evidence="11">
    <location>
        <position position="142"/>
    </location>
    <ligand>
        <name>5-methyltetrahydropteroyltri-L-glutamate</name>
        <dbReference type="ChEBI" id="CHEBI:58207"/>
    </ligand>
</feature>
<feature type="binding site" evidence="11">
    <location>
        <position position="518"/>
    </location>
    <ligand>
        <name>L-homocysteine</name>
        <dbReference type="ChEBI" id="CHEBI:58199"/>
    </ligand>
</feature>
<feature type="binding site" evidence="11 12">
    <location>
        <begin position="549"/>
        <end position="550"/>
    </location>
    <ligand>
        <name>5-methyltetrahydropteroyltri-L-glutamate</name>
        <dbReference type="ChEBI" id="CHEBI:58207"/>
    </ligand>
</feature>
<comment type="cofactor">
    <cofactor evidence="13">
        <name>Zn(2+)</name>
        <dbReference type="ChEBI" id="CHEBI:29105"/>
    </cofactor>
    <text evidence="13">Binds 2 Zn(2+) ions per subunit.</text>
</comment>
<evidence type="ECO:0000256" key="9">
    <source>
        <dbReference type="ARBA" id="ARBA00022833"/>
    </source>
</evidence>
<evidence type="ECO:0000259" key="16">
    <source>
        <dbReference type="Pfam" id="PF08267"/>
    </source>
</evidence>
<feature type="binding site" evidence="11">
    <location>
        <position position="675"/>
    </location>
    <ligand>
        <name>Zn(2+)</name>
        <dbReference type="ChEBI" id="CHEBI:29105"/>
        <note>catalytic</note>
    </ligand>
</feature>
<dbReference type="Gene3D" id="3.20.20.210">
    <property type="match status" value="2"/>
</dbReference>
<comment type="pathway">
    <text evidence="2 11">Amino-acid biosynthesis; L-methionine biosynthesis via de novo pathway; L-methionine from L-homocysteine (MetE route): step 1/1.</text>
</comment>
<feature type="active site" description="Proton donor" evidence="11 14">
    <location>
        <position position="728"/>
    </location>
</feature>
<evidence type="ECO:0000256" key="4">
    <source>
        <dbReference type="ARBA" id="ARBA00022603"/>
    </source>
</evidence>
<evidence type="ECO:0000313" key="17">
    <source>
        <dbReference type="EMBL" id="AFJ61413.1"/>
    </source>
</evidence>
<dbReference type="InterPro" id="IPR002629">
    <property type="entry name" value="Met_Synth_C/arc"/>
</dbReference>
<feature type="binding site" evidence="11 12">
    <location>
        <begin position="465"/>
        <end position="467"/>
    </location>
    <ligand>
        <name>L-methionine</name>
        <dbReference type="ChEBI" id="CHEBI:57844"/>
    </ligand>
</feature>
<dbReference type="EC" id="2.1.1.14" evidence="11"/>
<keyword evidence="10 11" id="KW-0486">Methionine biosynthesis</keyword>
<feature type="binding site" evidence="11">
    <location>
        <begin position="48"/>
        <end position="51"/>
    </location>
    <ligand>
        <name>5-methyltetrahydropteroyltri-L-glutamate</name>
        <dbReference type="ChEBI" id="CHEBI:58207"/>
    </ligand>
</feature>
<evidence type="ECO:0000256" key="13">
    <source>
        <dbReference type="PIRSR" id="PIRSR000382-2"/>
    </source>
</evidence>
<dbReference type="KEGG" id="bqy:MUS_1400"/>
<feature type="binding site" evidence="13">
    <location>
        <position position="699"/>
    </location>
    <ligand>
        <name>Zn(2+)</name>
        <dbReference type="ChEBI" id="CHEBI:29105"/>
        <label>1</label>
        <note>catalytic</note>
    </ligand>
</feature>
<reference evidence="17 18" key="1">
    <citation type="journal article" date="2012" name="J. Biotechnol.">
        <title>Genome sequence of the plant growth promoting strain Bacillus amyloliquefaciens subsp. plantarum B9601-Y2 and expression of mersacidin and other secondary metabolites.</title>
        <authorList>
            <person name="He P."/>
            <person name="Hao K."/>
            <person name="Blom J."/>
            <person name="Ruckert C."/>
            <person name="Vater J."/>
            <person name="Mao Z."/>
            <person name="Wu Y."/>
            <person name="Hou M."/>
            <person name="He P."/>
            <person name="He Y."/>
            <person name="Borriss R."/>
        </authorList>
    </citation>
    <scope>NUCLEOTIDE SEQUENCE [LARGE SCALE GENOMIC DNA]</scope>
    <source>
        <strain evidence="17">Y2</strain>
    </source>
</reference>
<evidence type="ECO:0000256" key="11">
    <source>
        <dbReference type="HAMAP-Rule" id="MF_00172"/>
    </source>
</evidence>
<comment type="cofactor">
    <cofactor evidence="11">
        <name>Zn(2+)</name>
        <dbReference type="ChEBI" id="CHEBI:29105"/>
    </cofactor>
    <text evidence="11">Binds 1 zinc ion per subunit.</text>
</comment>
<comment type="catalytic activity">
    <reaction evidence="11">
        <text>5-methyltetrahydropteroyltri-L-glutamate + L-homocysteine = tetrahydropteroyltri-L-glutamate + L-methionine</text>
        <dbReference type="Rhea" id="RHEA:21196"/>
        <dbReference type="ChEBI" id="CHEBI:57844"/>
        <dbReference type="ChEBI" id="CHEBI:58140"/>
        <dbReference type="ChEBI" id="CHEBI:58199"/>
        <dbReference type="ChEBI" id="CHEBI:58207"/>
        <dbReference type="EC" id="2.1.1.14"/>
    </reaction>
</comment>
<evidence type="ECO:0000256" key="14">
    <source>
        <dbReference type="PIRSR" id="PIRSR000382-3"/>
    </source>
</evidence>
<dbReference type="GO" id="GO:0003871">
    <property type="term" value="F:5-methyltetrahydropteroyltriglutamate-homocysteine S-methyltransferase activity"/>
    <property type="evidence" value="ECO:0007669"/>
    <property type="project" value="UniProtKB-UniRule"/>
</dbReference>
<evidence type="ECO:0000256" key="8">
    <source>
        <dbReference type="ARBA" id="ARBA00022737"/>
    </source>
</evidence>
<keyword evidence="7 11" id="KW-0479">Metal-binding</keyword>
<feature type="domain" description="Cobalamin-independent methionine synthase MetE N-terminal" evidence="16">
    <location>
        <begin position="36"/>
        <end position="339"/>
    </location>
</feature>
<comment type="similarity">
    <text evidence="3 11">Belongs to the vitamin-B12 independent methionine synthase family.</text>
</comment>
<feature type="binding site" evidence="11 12">
    <location>
        <begin position="465"/>
        <end position="467"/>
    </location>
    <ligand>
        <name>L-homocysteine</name>
        <dbReference type="ChEBI" id="CHEBI:58199"/>
    </ligand>
</feature>
<dbReference type="UniPathway" id="UPA00051">
    <property type="reaction ID" value="UER00082"/>
</dbReference>
<evidence type="ECO:0000256" key="12">
    <source>
        <dbReference type="PIRSR" id="PIRSR000382-1"/>
    </source>
</evidence>
<evidence type="ECO:0000256" key="2">
    <source>
        <dbReference type="ARBA" id="ARBA00004681"/>
    </source>
</evidence>
<feature type="binding site" evidence="13">
    <location>
        <position position="677"/>
    </location>
    <ligand>
        <name>Zn(2+)</name>
        <dbReference type="ChEBI" id="CHEBI:29105"/>
        <label>1</label>
        <note>catalytic</note>
    </ligand>
</feature>
<dbReference type="PANTHER" id="PTHR30519">
    <property type="entry name" value="5-METHYLTETRAHYDROPTEROYLTRIGLUTAMATE--HOMOCYSTEINE METHYLTRANSFERASE"/>
    <property type="match status" value="1"/>
</dbReference>
<feature type="binding site" evidence="11 12">
    <location>
        <position position="633"/>
    </location>
    <ligand>
        <name>L-homocysteine</name>
        <dbReference type="ChEBI" id="CHEBI:58199"/>
    </ligand>
</feature>
<dbReference type="HOGENOM" id="CLU_013175_0_0_9"/>
<proteinExistence type="inferred from homology"/>
<dbReference type="InterPro" id="IPR006276">
    <property type="entry name" value="Cobalamin-indep_Met_synthase"/>
</dbReference>
<evidence type="ECO:0000259" key="15">
    <source>
        <dbReference type="Pfam" id="PF01717"/>
    </source>
</evidence>
<feature type="binding site" evidence="11">
    <location>
        <position position="677"/>
    </location>
    <ligand>
        <name>Zn(2+)</name>
        <dbReference type="ChEBI" id="CHEBI:29105"/>
        <note>catalytic</note>
    </ligand>
</feature>
<feature type="binding site" evidence="11 12">
    <location>
        <position position="633"/>
    </location>
    <ligand>
        <name>L-methionine</name>
        <dbReference type="ChEBI" id="CHEBI:57844"/>
    </ligand>
</feature>
<feature type="binding site" evidence="13">
    <location>
        <position position="760"/>
    </location>
    <ligand>
        <name>Zn(2+)</name>
        <dbReference type="ChEBI" id="CHEBI:29105"/>
        <label>1</label>
        <note>catalytic</note>
    </ligand>
</feature>
<dbReference type="Pfam" id="PF01717">
    <property type="entry name" value="Meth_synt_2"/>
    <property type="match status" value="1"/>
</dbReference>
<dbReference type="PIRSF" id="PIRSF000382">
    <property type="entry name" value="MeTrfase_B12_ind"/>
    <property type="match status" value="1"/>
</dbReference>
<feature type="binding site" evidence="11">
    <location>
        <position position="699"/>
    </location>
    <ligand>
        <name>Zn(2+)</name>
        <dbReference type="ChEBI" id="CHEBI:29105"/>
        <note>catalytic</note>
    </ligand>
</feature>
<dbReference type="InterPro" id="IPR013215">
    <property type="entry name" value="Cbl-indep_Met_Synth_N"/>
</dbReference>
<dbReference type="Pfam" id="PF08267">
    <property type="entry name" value="Meth_synt_1"/>
    <property type="match status" value="1"/>
</dbReference>
<dbReference type="CDD" id="cd03312">
    <property type="entry name" value="CIMS_N_terminal_like"/>
    <property type="match status" value="1"/>
</dbReference>
<evidence type="ECO:0000256" key="10">
    <source>
        <dbReference type="ARBA" id="ARBA00023167"/>
    </source>
</evidence>
<evidence type="ECO:0000313" key="18">
    <source>
        <dbReference type="Proteomes" id="UP000002878"/>
    </source>
</evidence>
<dbReference type="EMBL" id="CP003332">
    <property type="protein sequence ID" value="AFJ61413.1"/>
    <property type="molecule type" value="Genomic_DNA"/>
</dbReference>
<name>I2C439_BACAY</name>
<dbReference type="InterPro" id="IPR038071">
    <property type="entry name" value="UROD/MetE-like_sf"/>
</dbReference>
<evidence type="ECO:0000256" key="3">
    <source>
        <dbReference type="ARBA" id="ARBA00009553"/>
    </source>
</evidence>
<evidence type="ECO:0000256" key="1">
    <source>
        <dbReference type="ARBA" id="ARBA00002777"/>
    </source>
</evidence>
<dbReference type="GO" id="GO:0009086">
    <property type="term" value="P:methionine biosynthetic process"/>
    <property type="evidence" value="ECO:0007669"/>
    <property type="project" value="UniProtKB-UniRule"/>
</dbReference>
<sequence length="792" mass="89975">MREAYILKLKPLSLMRKGLFCYISLKGGNLMTTIKTSNLGFPRIGLNREWKKALEAYWKGNTDKETFLKELDGLFLSAVKTQLDQHIDIVPVSDFTHYDHVLDTAVSFNWIPERFRSITDPVDTYFAIARGVKDAVSSEMTKWFNTNYHYIVPEYDESIEFRLTRNKQLDDYRRIKEEFGAETKPVIVGPYTFVTLAKGYEESEAKAIQKRLVPLYVQLLKELEAEGVKWVQIDEPALVTASSEDVRAAKDLYEAITKELSGLNVLLQTYFDSVDAYEELVSYPVQGIGLDFVHDKGRNLEQLKKHGFPKDKVLAAGVIDGRNIWKIDVEERLDAALDILSHADVEELWIQPSSSLLHVPVAKHPDEHLEKDLLNGLSYAKEKLAELGVLKEGLLSGKAAVSEQIEESKAALKALKAFATGANSAQKEELNQLTEKDFSRPASFEERLALQNESLGLPLLPTTTIGSFPQSAEVRSARQKWRKKDWTDEQYQAFINAETKRWVDIQEEIGLDVLVHGEFERTDMVEYFGEKLAGFAFTKYAWVQSYGSRCVRPPVIFGDVEFIEPMTVKDTVYAQSLTEKHMKGMLTGPVTILNWSFPRVDISRKEIAFQIGLALRKEVKALEDAGIQIIQVDEPALREGLPLKTQDWDEYLTWAAEAFRLTTSSVQNETQIHTHMCYSNFEDIVDTINDLDADVITIEHSRSHGGFLEYLKEHPYVKGLGLGVYDIHSPRVPATEEIYQIIDDALEVCPTDRFWVNPDCGLKTRQQEETVAALKNMVDAAKQARKKQAQLV</sequence>
<keyword evidence="4 11" id="KW-0489">Methyltransferase</keyword>
<dbReference type="Proteomes" id="UP000002878">
    <property type="component" value="Chromosome"/>
</dbReference>